<protein>
    <submittedName>
        <fullName evidence="2 3">Uncharacterized protein</fullName>
    </submittedName>
</protein>
<reference evidence="2 4" key="1">
    <citation type="journal article" date="2012" name="Nature">
        <title>Algal genomes reveal evolutionary mosaicism and the fate of nucleomorphs.</title>
        <authorList>
            <consortium name="DOE Joint Genome Institute"/>
            <person name="Curtis B.A."/>
            <person name="Tanifuji G."/>
            <person name="Burki F."/>
            <person name="Gruber A."/>
            <person name="Irimia M."/>
            <person name="Maruyama S."/>
            <person name="Arias M.C."/>
            <person name="Ball S.G."/>
            <person name="Gile G.H."/>
            <person name="Hirakawa Y."/>
            <person name="Hopkins J.F."/>
            <person name="Kuo A."/>
            <person name="Rensing S.A."/>
            <person name="Schmutz J."/>
            <person name="Symeonidi A."/>
            <person name="Elias M."/>
            <person name="Eveleigh R.J."/>
            <person name="Herman E.K."/>
            <person name="Klute M.J."/>
            <person name="Nakayama T."/>
            <person name="Obornik M."/>
            <person name="Reyes-Prieto A."/>
            <person name="Armbrust E.V."/>
            <person name="Aves S.J."/>
            <person name="Beiko R.G."/>
            <person name="Coutinho P."/>
            <person name="Dacks J.B."/>
            <person name="Durnford D.G."/>
            <person name="Fast N.M."/>
            <person name="Green B.R."/>
            <person name="Grisdale C.J."/>
            <person name="Hempel F."/>
            <person name="Henrissat B."/>
            <person name="Hoppner M.P."/>
            <person name="Ishida K."/>
            <person name="Kim E."/>
            <person name="Koreny L."/>
            <person name="Kroth P.G."/>
            <person name="Liu Y."/>
            <person name="Malik S.B."/>
            <person name="Maier U.G."/>
            <person name="McRose D."/>
            <person name="Mock T."/>
            <person name="Neilson J.A."/>
            <person name="Onodera N.T."/>
            <person name="Poole A.M."/>
            <person name="Pritham E.J."/>
            <person name="Richards T.A."/>
            <person name="Rocap G."/>
            <person name="Roy S.W."/>
            <person name="Sarai C."/>
            <person name="Schaack S."/>
            <person name="Shirato S."/>
            <person name="Slamovits C.H."/>
            <person name="Spencer D.F."/>
            <person name="Suzuki S."/>
            <person name="Worden A.Z."/>
            <person name="Zauner S."/>
            <person name="Barry K."/>
            <person name="Bell C."/>
            <person name="Bharti A.K."/>
            <person name="Crow J.A."/>
            <person name="Grimwood J."/>
            <person name="Kramer R."/>
            <person name="Lindquist E."/>
            <person name="Lucas S."/>
            <person name="Salamov A."/>
            <person name="McFadden G.I."/>
            <person name="Lane C.E."/>
            <person name="Keeling P.J."/>
            <person name="Gray M.W."/>
            <person name="Grigoriev I.V."/>
            <person name="Archibald J.M."/>
        </authorList>
    </citation>
    <scope>NUCLEOTIDE SEQUENCE</scope>
    <source>
        <strain evidence="2 4">CCMP2712</strain>
    </source>
</reference>
<feature type="compositionally biased region" description="Basic and acidic residues" evidence="1">
    <location>
        <begin position="56"/>
        <end position="67"/>
    </location>
</feature>
<dbReference type="PaxDb" id="55529-EKX42300"/>
<organism evidence="2">
    <name type="scientific">Guillardia theta (strain CCMP2712)</name>
    <name type="common">Cryptophyte</name>
    <dbReference type="NCBI Taxonomy" id="905079"/>
    <lineage>
        <taxon>Eukaryota</taxon>
        <taxon>Cryptophyceae</taxon>
        <taxon>Pyrenomonadales</taxon>
        <taxon>Geminigeraceae</taxon>
        <taxon>Guillardia</taxon>
    </lineage>
</organism>
<evidence type="ECO:0000313" key="2">
    <source>
        <dbReference type="EMBL" id="EKX42300.1"/>
    </source>
</evidence>
<dbReference type="KEGG" id="gtt:GUITHDRAFT_153578"/>
<dbReference type="EMBL" id="JH993017">
    <property type="protein sequence ID" value="EKX42300.1"/>
    <property type="molecule type" value="Genomic_DNA"/>
</dbReference>
<reference evidence="4" key="2">
    <citation type="submission" date="2012-11" db="EMBL/GenBank/DDBJ databases">
        <authorList>
            <person name="Kuo A."/>
            <person name="Curtis B.A."/>
            <person name="Tanifuji G."/>
            <person name="Burki F."/>
            <person name="Gruber A."/>
            <person name="Irimia M."/>
            <person name="Maruyama S."/>
            <person name="Arias M.C."/>
            <person name="Ball S.G."/>
            <person name="Gile G.H."/>
            <person name="Hirakawa Y."/>
            <person name="Hopkins J.F."/>
            <person name="Rensing S.A."/>
            <person name="Schmutz J."/>
            <person name="Symeonidi A."/>
            <person name="Elias M."/>
            <person name="Eveleigh R.J."/>
            <person name="Herman E.K."/>
            <person name="Klute M.J."/>
            <person name="Nakayama T."/>
            <person name="Obornik M."/>
            <person name="Reyes-Prieto A."/>
            <person name="Armbrust E.V."/>
            <person name="Aves S.J."/>
            <person name="Beiko R.G."/>
            <person name="Coutinho P."/>
            <person name="Dacks J.B."/>
            <person name="Durnford D.G."/>
            <person name="Fast N.M."/>
            <person name="Green B.R."/>
            <person name="Grisdale C."/>
            <person name="Hempe F."/>
            <person name="Henrissat B."/>
            <person name="Hoppner M.P."/>
            <person name="Ishida K.-I."/>
            <person name="Kim E."/>
            <person name="Koreny L."/>
            <person name="Kroth P.G."/>
            <person name="Liu Y."/>
            <person name="Malik S.-B."/>
            <person name="Maier U.G."/>
            <person name="McRose D."/>
            <person name="Mock T."/>
            <person name="Neilson J.A."/>
            <person name="Onodera N.T."/>
            <person name="Poole A.M."/>
            <person name="Pritham E.J."/>
            <person name="Richards T.A."/>
            <person name="Rocap G."/>
            <person name="Roy S.W."/>
            <person name="Sarai C."/>
            <person name="Schaack S."/>
            <person name="Shirato S."/>
            <person name="Slamovits C.H."/>
            <person name="Spencer D.F."/>
            <person name="Suzuki S."/>
            <person name="Worden A.Z."/>
            <person name="Zauner S."/>
            <person name="Barry K."/>
            <person name="Bell C."/>
            <person name="Bharti A.K."/>
            <person name="Crow J.A."/>
            <person name="Grimwood J."/>
            <person name="Kramer R."/>
            <person name="Lindquist E."/>
            <person name="Lucas S."/>
            <person name="Salamov A."/>
            <person name="McFadden G.I."/>
            <person name="Lane C.E."/>
            <person name="Keeling P.J."/>
            <person name="Gray M.W."/>
            <person name="Grigoriev I.V."/>
            <person name="Archibald J.M."/>
        </authorList>
    </citation>
    <scope>NUCLEOTIDE SEQUENCE</scope>
    <source>
        <strain evidence="4">CCMP2712</strain>
    </source>
</reference>
<proteinExistence type="predicted"/>
<feature type="region of interest" description="Disordered" evidence="1">
    <location>
        <begin position="109"/>
        <end position="182"/>
    </location>
</feature>
<dbReference type="RefSeq" id="XP_005829280.1">
    <property type="nucleotide sequence ID" value="XM_005829223.1"/>
</dbReference>
<name>L1J2J6_GUITC</name>
<feature type="region of interest" description="Disordered" evidence="1">
    <location>
        <begin position="56"/>
        <end position="93"/>
    </location>
</feature>
<reference evidence="3" key="3">
    <citation type="submission" date="2015-06" db="UniProtKB">
        <authorList>
            <consortium name="EnsemblProtists"/>
        </authorList>
    </citation>
    <scope>IDENTIFICATION</scope>
</reference>
<dbReference type="GeneID" id="17298983"/>
<evidence type="ECO:0000313" key="3">
    <source>
        <dbReference type="EnsemblProtists" id="EKX42300"/>
    </source>
</evidence>
<dbReference type="Proteomes" id="UP000011087">
    <property type="component" value="Unassembled WGS sequence"/>
</dbReference>
<dbReference type="EnsemblProtists" id="EKX42300">
    <property type="protein sequence ID" value="EKX42300"/>
    <property type="gene ID" value="GUITHDRAFT_153578"/>
</dbReference>
<accession>L1J2J6</accession>
<gene>
    <name evidence="2" type="ORF">GUITHDRAFT_153578</name>
</gene>
<dbReference type="AlphaFoldDB" id="L1J2J6"/>
<evidence type="ECO:0000256" key="1">
    <source>
        <dbReference type="SAM" id="MobiDB-lite"/>
    </source>
</evidence>
<feature type="compositionally biased region" description="Basic and acidic residues" evidence="1">
    <location>
        <begin position="131"/>
        <end position="157"/>
    </location>
</feature>
<evidence type="ECO:0000313" key="4">
    <source>
        <dbReference type="Proteomes" id="UP000011087"/>
    </source>
</evidence>
<feature type="region of interest" description="Disordered" evidence="1">
    <location>
        <begin position="1"/>
        <end position="24"/>
    </location>
</feature>
<dbReference type="HOGENOM" id="CLU_1485794_0_0_1"/>
<keyword evidence="4" id="KW-1185">Reference proteome</keyword>
<sequence>MELGMLGKQESLREPLVRSRRARQSELVQKPRGFYQGMASGLEGILHKLKQMDLGSEVKQHQRDAAKEQVSQQKELLDLASTMNSEKGKSSAKSILRNLQKELFASIDVKSQARRRIRSRQLPPSPPARPASEREGRQAVKQVGRGDEGEHSGRHPTQEVASRKQKQNLRVEPRAAAAPRES</sequence>
<feature type="non-terminal residue" evidence="2">
    <location>
        <position position="182"/>
    </location>
</feature>